<evidence type="ECO:0000256" key="3">
    <source>
        <dbReference type="ARBA" id="ARBA00023295"/>
    </source>
</evidence>
<evidence type="ECO:0000256" key="5">
    <source>
        <dbReference type="RuleBase" id="RU004336"/>
    </source>
</evidence>
<dbReference type="EMBL" id="OZ075126">
    <property type="protein sequence ID" value="CAL4939754.1"/>
    <property type="molecule type" value="Genomic_DNA"/>
</dbReference>
<gene>
    <name evidence="7" type="ORF">URODEC1_LOCUS32113</name>
</gene>
<keyword evidence="8" id="KW-1185">Reference proteome</keyword>
<feature type="signal peptide" evidence="6">
    <location>
        <begin position="1"/>
        <end position="19"/>
    </location>
</feature>
<organism evidence="7 8">
    <name type="scientific">Urochloa decumbens</name>
    <dbReference type="NCBI Taxonomy" id="240449"/>
    <lineage>
        <taxon>Eukaryota</taxon>
        <taxon>Viridiplantae</taxon>
        <taxon>Streptophyta</taxon>
        <taxon>Embryophyta</taxon>
        <taxon>Tracheophyta</taxon>
        <taxon>Spermatophyta</taxon>
        <taxon>Magnoliopsida</taxon>
        <taxon>Liliopsida</taxon>
        <taxon>Poales</taxon>
        <taxon>Poaceae</taxon>
        <taxon>PACMAD clade</taxon>
        <taxon>Panicoideae</taxon>
        <taxon>Panicodae</taxon>
        <taxon>Paniceae</taxon>
        <taxon>Melinidinae</taxon>
        <taxon>Urochloa</taxon>
    </lineage>
</organism>
<evidence type="ECO:0008006" key="9">
    <source>
        <dbReference type="Google" id="ProtNLM"/>
    </source>
</evidence>
<dbReference type="AlphaFoldDB" id="A0ABC8YA99"/>
<comment type="similarity">
    <text evidence="1 4">Belongs to the glycosyl hydrolase 17 family.</text>
</comment>
<feature type="chain" id="PRO_5044872426" description="Glucan endo-1,3-beta-D-glucosidase" evidence="6">
    <location>
        <begin position="20"/>
        <end position="378"/>
    </location>
</feature>
<reference evidence="8" key="1">
    <citation type="submission" date="2024-06" db="EMBL/GenBank/DDBJ databases">
        <authorList>
            <person name="Ryan C."/>
        </authorList>
    </citation>
    <scope>NUCLEOTIDE SEQUENCE [LARGE SCALE GENOMIC DNA]</scope>
</reference>
<dbReference type="InterPro" id="IPR044965">
    <property type="entry name" value="Glyco_hydro_17_plant"/>
</dbReference>
<keyword evidence="6" id="KW-0732">Signal</keyword>
<proteinExistence type="inferred from homology"/>
<dbReference type="PROSITE" id="PS00587">
    <property type="entry name" value="GLYCOSYL_HYDROL_F17"/>
    <property type="match status" value="1"/>
</dbReference>
<keyword evidence="2 5" id="KW-0378">Hydrolase</keyword>
<protein>
    <recommendedName>
        <fullName evidence="9">Glucan endo-1,3-beta-D-glucosidase</fullName>
    </recommendedName>
</protein>
<dbReference type="SUPFAM" id="SSF51445">
    <property type="entry name" value="(Trans)glycosidases"/>
    <property type="match status" value="1"/>
</dbReference>
<evidence type="ECO:0000313" key="7">
    <source>
        <dbReference type="EMBL" id="CAL4939754.1"/>
    </source>
</evidence>
<dbReference type="Pfam" id="PF00332">
    <property type="entry name" value="Glyco_hydro_17"/>
    <property type="match status" value="1"/>
</dbReference>
<evidence type="ECO:0000256" key="2">
    <source>
        <dbReference type="ARBA" id="ARBA00022801"/>
    </source>
</evidence>
<dbReference type="InterPro" id="IPR017853">
    <property type="entry name" value="GH"/>
</dbReference>
<dbReference type="Proteomes" id="UP001497457">
    <property type="component" value="Chromosome 16b"/>
</dbReference>
<keyword evidence="3 5" id="KW-0326">Glycosidase</keyword>
<evidence type="ECO:0000256" key="6">
    <source>
        <dbReference type="SAM" id="SignalP"/>
    </source>
</evidence>
<dbReference type="GO" id="GO:0042973">
    <property type="term" value="F:glucan endo-1,3-beta-D-glucosidase activity"/>
    <property type="evidence" value="ECO:0007669"/>
    <property type="project" value="UniProtKB-ARBA"/>
</dbReference>
<dbReference type="InterPro" id="IPR000490">
    <property type="entry name" value="Glyco_hydro_17"/>
</dbReference>
<accession>A0ABC8YA99</accession>
<sequence>MAKQSMVAVAVALLLGAFATTIPPKGKVDSAGVQSIGVCYGRMGDNLPAASDVVQLYKANGIESMRIYDTDPDTLQALDGSGIGLVVGISRDDLVNLASSPSAAAKWVQDNVAAFPGVSFRYIAVGNEAVGYGFDGAYVLPALRNLDDALSRAGLRGSIKASTVVSSAVVTTAAFLPSTGNFFSASNMTPIARYLASTGAPLLANLYPYFAYVNSRTTIDIDYALFKLSPARLVVRDGDYNYTNLFDALVDAFYWALERAGAGNVTVVVSETGWPSAGGDAATATRARTYNQNLISHVTKGTPKRPGAMEAYIFAMFNENMRPGADLEQNFGLFNPDKSPAYPGGSLFAPTTSTLPYPILSTKRGISLIIPFQNTGAH</sequence>
<evidence type="ECO:0000313" key="8">
    <source>
        <dbReference type="Proteomes" id="UP001497457"/>
    </source>
</evidence>
<dbReference type="FunFam" id="3.20.20.80:FF:000010">
    <property type="entry name" value="glucan endo-1,3-beta-glucosidase, basic"/>
    <property type="match status" value="1"/>
</dbReference>
<dbReference type="PANTHER" id="PTHR32227">
    <property type="entry name" value="GLUCAN ENDO-1,3-BETA-GLUCOSIDASE BG1-RELATED-RELATED"/>
    <property type="match status" value="1"/>
</dbReference>
<evidence type="ECO:0000256" key="4">
    <source>
        <dbReference type="RuleBase" id="RU004335"/>
    </source>
</evidence>
<name>A0ABC8YA99_9POAL</name>
<reference evidence="7 8" key="2">
    <citation type="submission" date="2024-10" db="EMBL/GenBank/DDBJ databases">
        <authorList>
            <person name="Ryan C."/>
        </authorList>
    </citation>
    <scope>NUCLEOTIDE SEQUENCE [LARGE SCALE GENOMIC DNA]</scope>
</reference>
<dbReference type="Gene3D" id="3.20.20.80">
    <property type="entry name" value="Glycosidases"/>
    <property type="match status" value="1"/>
</dbReference>
<evidence type="ECO:0000256" key="1">
    <source>
        <dbReference type="ARBA" id="ARBA00008773"/>
    </source>
</evidence>